<dbReference type="EMBL" id="JACXAH010000015">
    <property type="protein sequence ID" value="MBD1372928.1"/>
    <property type="molecule type" value="Genomic_DNA"/>
</dbReference>
<gene>
    <name evidence="1" type="ORF">IC620_11225</name>
</gene>
<name>A0A926RUG1_9BACL</name>
<accession>A0A926RUG1</accession>
<dbReference type="RefSeq" id="WP_191142232.1">
    <property type="nucleotide sequence ID" value="NZ_JACXAH010000015.1"/>
</dbReference>
<dbReference type="AlphaFoldDB" id="A0A926RUG1"/>
<protein>
    <submittedName>
        <fullName evidence="1">Uncharacterized protein</fullName>
    </submittedName>
</protein>
<proteinExistence type="predicted"/>
<sequence>MIEKGKLILSPQAGFGNRMRMLCSGIVLAEVLGREPLYYWPGGEASRSNTLDHIRAMREEGFHAFFLLNQGFMPIDLNPSVKIDLSLSEWLPGEFWYPYQSSAHQAWEGLPQQRLGAEADELRRFDDLQTILIESSRALTLHDYTRSEWHAMMTQTYQAYFQPQTIYQEILAEVPYFDMGVAIRRREFMHYFPETAQSEAELSRWLDQIIEAQAVTSLVLFSDDHALRDRFRHRLQKRGINCPDLRWGELKRWQVSFLEFLTLATRVSDVIYGTVKSSFAEQAAIYGGVPYAPICKNK</sequence>
<evidence type="ECO:0000313" key="1">
    <source>
        <dbReference type="EMBL" id="MBD1372928.1"/>
    </source>
</evidence>
<dbReference type="Proteomes" id="UP000661691">
    <property type="component" value="Unassembled WGS sequence"/>
</dbReference>
<organism evidence="1 2">
    <name type="scientific">Polycladospora coralii</name>
    <dbReference type="NCBI Taxonomy" id="2771432"/>
    <lineage>
        <taxon>Bacteria</taxon>
        <taxon>Bacillati</taxon>
        <taxon>Bacillota</taxon>
        <taxon>Bacilli</taxon>
        <taxon>Bacillales</taxon>
        <taxon>Thermoactinomycetaceae</taxon>
        <taxon>Polycladospora</taxon>
    </lineage>
</organism>
<keyword evidence="2" id="KW-1185">Reference proteome</keyword>
<comment type="caution">
    <text evidence="1">The sequence shown here is derived from an EMBL/GenBank/DDBJ whole genome shotgun (WGS) entry which is preliminary data.</text>
</comment>
<reference evidence="1" key="1">
    <citation type="submission" date="2020-09" db="EMBL/GenBank/DDBJ databases">
        <title>A novel bacterium of genus Hazenella, isolated from South China Sea.</title>
        <authorList>
            <person name="Huang H."/>
            <person name="Mo K."/>
            <person name="Hu Y."/>
        </authorList>
    </citation>
    <scope>NUCLEOTIDE SEQUENCE</scope>
    <source>
        <strain evidence="1">IB182357</strain>
    </source>
</reference>
<evidence type="ECO:0000313" key="2">
    <source>
        <dbReference type="Proteomes" id="UP000661691"/>
    </source>
</evidence>